<dbReference type="EMBL" id="CP090167">
    <property type="protein sequence ID" value="UJO18071.1"/>
    <property type="molecule type" value="Genomic_DNA"/>
</dbReference>
<evidence type="ECO:0000256" key="1">
    <source>
        <dbReference type="ARBA" id="ARBA00008072"/>
    </source>
</evidence>
<dbReference type="PANTHER" id="PTHR45348:SF6">
    <property type="entry name" value="TRANS-ENOYL REDUCTASE APDC"/>
    <property type="match status" value="1"/>
</dbReference>
<evidence type="ECO:0000256" key="3">
    <source>
        <dbReference type="ARBA" id="ARBA00022857"/>
    </source>
</evidence>
<dbReference type="PANTHER" id="PTHR45348">
    <property type="entry name" value="HYPOTHETICAL OXIDOREDUCTASE (EUROFUNG)"/>
    <property type="match status" value="1"/>
</dbReference>
<dbReference type="InterPro" id="IPR013149">
    <property type="entry name" value="ADH-like_C"/>
</dbReference>
<evidence type="ECO:0000259" key="5">
    <source>
        <dbReference type="SMART" id="SM00829"/>
    </source>
</evidence>
<dbReference type="GO" id="GO:0016651">
    <property type="term" value="F:oxidoreductase activity, acting on NAD(P)H"/>
    <property type="evidence" value="ECO:0007669"/>
    <property type="project" value="InterPro"/>
</dbReference>
<dbReference type="Pfam" id="PF08240">
    <property type="entry name" value="ADH_N"/>
    <property type="match status" value="1"/>
</dbReference>
<dbReference type="RefSeq" id="XP_047762437.1">
    <property type="nucleotide sequence ID" value="XM_047905377.1"/>
</dbReference>
<dbReference type="Proteomes" id="UP000756132">
    <property type="component" value="Chromosome 5"/>
</dbReference>
<dbReference type="InterPro" id="IPR013154">
    <property type="entry name" value="ADH-like_N"/>
</dbReference>
<dbReference type="OrthoDB" id="48317at2759"/>
<evidence type="ECO:0000313" key="6">
    <source>
        <dbReference type="EMBL" id="UJO18071.1"/>
    </source>
</evidence>
<evidence type="ECO:0000256" key="4">
    <source>
        <dbReference type="ARBA" id="ARBA00023002"/>
    </source>
</evidence>
<proteinExistence type="inferred from homology"/>
<dbReference type="InterPro" id="IPR011032">
    <property type="entry name" value="GroES-like_sf"/>
</dbReference>
<dbReference type="InterPro" id="IPR047122">
    <property type="entry name" value="Trans-enoyl_RdTase-like"/>
</dbReference>
<dbReference type="AlphaFoldDB" id="A0A9Q8LIK7"/>
<feature type="domain" description="Enoyl reductase (ER)" evidence="5">
    <location>
        <begin position="20"/>
        <end position="357"/>
    </location>
</feature>
<dbReference type="KEGG" id="ffu:CLAFUR5_06229"/>
<gene>
    <name evidence="6" type="ORF">CLAFUR5_06229</name>
</gene>
<dbReference type="InterPro" id="IPR020843">
    <property type="entry name" value="ER"/>
</dbReference>
<dbReference type="InterPro" id="IPR036291">
    <property type="entry name" value="NAD(P)-bd_dom_sf"/>
</dbReference>
<protein>
    <submittedName>
        <fullName evidence="6">Trans-enoyl reductase iccB</fullName>
    </submittedName>
</protein>
<name>A0A9Q8LIK7_PASFU</name>
<keyword evidence="7" id="KW-1185">Reference proteome</keyword>
<organism evidence="6 7">
    <name type="scientific">Passalora fulva</name>
    <name type="common">Tomato leaf mold</name>
    <name type="synonym">Cladosporium fulvum</name>
    <dbReference type="NCBI Taxonomy" id="5499"/>
    <lineage>
        <taxon>Eukaryota</taxon>
        <taxon>Fungi</taxon>
        <taxon>Dikarya</taxon>
        <taxon>Ascomycota</taxon>
        <taxon>Pezizomycotina</taxon>
        <taxon>Dothideomycetes</taxon>
        <taxon>Dothideomycetidae</taxon>
        <taxon>Mycosphaerellales</taxon>
        <taxon>Mycosphaerellaceae</taxon>
        <taxon>Fulvia</taxon>
    </lineage>
</organism>
<dbReference type="Gene3D" id="3.40.50.720">
    <property type="entry name" value="NAD(P)-binding Rossmann-like Domain"/>
    <property type="match status" value="1"/>
</dbReference>
<dbReference type="SUPFAM" id="SSF50129">
    <property type="entry name" value="GroES-like"/>
    <property type="match status" value="1"/>
</dbReference>
<comment type="subunit">
    <text evidence="2">Monomer.</text>
</comment>
<dbReference type="Gene3D" id="3.90.180.10">
    <property type="entry name" value="Medium-chain alcohol dehydrogenases, catalytic domain"/>
    <property type="match status" value="1"/>
</dbReference>
<dbReference type="OMA" id="QFPIRSH"/>
<evidence type="ECO:0000313" key="7">
    <source>
        <dbReference type="Proteomes" id="UP000756132"/>
    </source>
</evidence>
<reference evidence="6" key="2">
    <citation type="journal article" date="2022" name="Microb. Genom.">
        <title>A chromosome-scale genome assembly of the tomato pathogen Cladosporium fulvum reveals a compartmentalized genome architecture and the presence of a dispensable chromosome.</title>
        <authorList>
            <person name="Zaccaron A.Z."/>
            <person name="Chen L.H."/>
            <person name="Samaras A."/>
            <person name="Stergiopoulos I."/>
        </authorList>
    </citation>
    <scope>NUCLEOTIDE SEQUENCE</scope>
    <source>
        <strain evidence="6">Race5_Kim</strain>
    </source>
</reference>
<dbReference type="Pfam" id="PF00107">
    <property type="entry name" value="ADH_zinc_N"/>
    <property type="match status" value="1"/>
</dbReference>
<comment type="similarity">
    <text evidence="1">Belongs to the zinc-containing alcohol dehydrogenase family.</text>
</comment>
<dbReference type="SMART" id="SM00829">
    <property type="entry name" value="PKS_ER"/>
    <property type="match status" value="1"/>
</dbReference>
<dbReference type="SUPFAM" id="SSF51735">
    <property type="entry name" value="NAD(P)-binding Rossmann-fold domains"/>
    <property type="match status" value="1"/>
</dbReference>
<dbReference type="GeneID" id="71986107"/>
<evidence type="ECO:0000256" key="2">
    <source>
        <dbReference type="ARBA" id="ARBA00011245"/>
    </source>
</evidence>
<keyword evidence="3" id="KW-0521">NADP</keyword>
<sequence length="361" mass="39179">MAIGQPRTLPERQRAIKVLNDNSIALQEDVPLPPLNDEDVLVRVHCVALNPFDWKSLDLSPAPGSTFGCDVAGEVIAVGTSCRHSVKVGDRVFGPVKGNTSGNPENGGFAEYATIRDVVLWKIPDGMRFEHAATLGMSLMTVGLGLHYMLKVPLPLESSSSDIEGRHIFIYGAGTATGTLAVQCAALSGLRPIVACSPRHFDRMKSLGAVACFDYHVATVGDEVRDFTKGGLREALDCITDSASMNICYSALGDQGGRYVGLDQFPIRSHTRRDVYPEWIVAWTVSGEAIQWKRPYARTAKPKHKAFGQKWNPEAQKLLDSGRLQTHPIDLRSGGLAAIPDGIAMLRKGLTDGKKLVYSII</sequence>
<reference evidence="6" key="1">
    <citation type="submission" date="2021-12" db="EMBL/GenBank/DDBJ databases">
        <authorList>
            <person name="Zaccaron A."/>
            <person name="Stergiopoulos I."/>
        </authorList>
    </citation>
    <scope>NUCLEOTIDE SEQUENCE</scope>
    <source>
        <strain evidence="6">Race5_Kim</strain>
    </source>
</reference>
<keyword evidence="4" id="KW-0560">Oxidoreductase</keyword>
<accession>A0A9Q8LIK7</accession>
<dbReference type="CDD" id="cd08249">
    <property type="entry name" value="enoyl_reductase_like"/>
    <property type="match status" value="1"/>
</dbReference>